<protein>
    <submittedName>
        <fullName evidence="1">Uncharacterized protein</fullName>
    </submittedName>
</protein>
<organism evidence="1 2">
    <name type="scientific">Naganishia friedmannii</name>
    <dbReference type="NCBI Taxonomy" id="89922"/>
    <lineage>
        <taxon>Eukaryota</taxon>
        <taxon>Fungi</taxon>
        <taxon>Dikarya</taxon>
        <taxon>Basidiomycota</taxon>
        <taxon>Agaricomycotina</taxon>
        <taxon>Tremellomycetes</taxon>
        <taxon>Filobasidiales</taxon>
        <taxon>Filobasidiaceae</taxon>
        <taxon>Naganishia</taxon>
    </lineage>
</organism>
<dbReference type="Proteomes" id="UP001227268">
    <property type="component" value="Unassembled WGS sequence"/>
</dbReference>
<name>A0ACC2VRR0_9TREE</name>
<comment type="caution">
    <text evidence="1">The sequence shown here is derived from an EMBL/GenBank/DDBJ whole genome shotgun (WGS) entry which is preliminary data.</text>
</comment>
<accession>A0ACC2VRR0</accession>
<sequence length="879" mass="97359">MSYHSDRDRRDSSRGRTRGFDDPPEDYKARVELIDLPGFLLEDRPLCKRFVNHYFTRLTHFPIDEVELVQMEDTSSEAGEIAGLRCYINLPEKDALARLTAAAAERVRLMADHNASGRPHCDSSQTSELDTEWTHYYNSKYMPTWSLIQRYQGNIQGESIRQLLYSRKVTFRIDRVASSPQLPRPPFVLHDDTRRAPTRRNNISSVRAIDRRPAEPESAVERGRPVESVRAEIVGPKDAGRPVSWDVEDGQLDDVAAQQKSARSASRQGSTSQADLRPADDFVGFPEHNETTDPWNDRHLDGSFEENLRWLERYREYLLRPEIGAVKPSTIIPSFVEDRTVVVWQLAKTWRRIDDVKIRQVAEGWVPAGRIGYISFMSQGDRQEILRKCTGYNFPKQVVRLRETAHWKVADDLQNGGPPCMLVGQAKEGEWCPIASKLVNGKWDPAAAGRERYVYKPVNPFPKRPVPTGPLNTSRDSLKDSLDYSSHTTYDEPPAGPSDRESQRSLLSNGTDYSPKESYGTLPPPVTASGHTSPRSPRRRRMSSARPDVCIYLPVDFGVKRGSEKIPGPADNPTKLMRVLAIPDMANEEQMKKMFQQFGSVEKIEIFAYAGRSATVRFRAFAGTEAAERAARKPHQPTEFSKSYDLPVRLTDLQPAEEAIWIEWDRKNRSDVDPDEGSRPTNRSSRNPPKLAAAAEPSGSARAILPAANVQASVPETESAAEPMDETSALLDDALAPSHSPSPPPEPIAAARLPPPPPPAAISARASTADELPSSDFRTIDADSAAHVRSVYATSTNATALGAASAPRPAIAAPPPQPARASSFLARLPGRARIQSAARSAMAALVASQVGLLPSEPAKRPSDEEDAIEATAAKRGRFE</sequence>
<reference evidence="1" key="1">
    <citation type="submission" date="2023-04" db="EMBL/GenBank/DDBJ databases">
        <title>Draft Genome sequencing of Naganishia species isolated from polar environments using Oxford Nanopore Technology.</title>
        <authorList>
            <person name="Leo P."/>
            <person name="Venkateswaran K."/>
        </authorList>
    </citation>
    <scope>NUCLEOTIDE SEQUENCE</scope>
    <source>
        <strain evidence="1">MNA-CCFEE 5423</strain>
    </source>
</reference>
<evidence type="ECO:0000313" key="2">
    <source>
        <dbReference type="Proteomes" id="UP001227268"/>
    </source>
</evidence>
<keyword evidence="2" id="KW-1185">Reference proteome</keyword>
<evidence type="ECO:0000313" key="1">
    <source>
        <dbReference type="EMBL" id="KAJ9101808.1"/>
    </source>
</evidence>
<proteinExistence type="predicted"/>
<gene>
    <name evidence="1" type="ORF">QFC21_003147</name>
</gene>
<dbReference type="EMBL" id="JASBWT010000009">
    <property type="protein sequence ID" value="KAJ9101808.1"/>
    <property type="molecule type" value="Genomic_DNA"/>
</dbReference>